<sequence>MRSLMTSLVAALMVLLLSARAAPAEPSTASTVCDGNHSCPEGATCCCIYRQGEECFTWTCCPLQGTPCCDDGYSCCPQDYGFCDTNLGTCLMHCHNFKSSTDYRHVVNNLRMLIAILSLPLLLDEQGQDSPLSVKALKRTMAKPHWAFSSGPKGTNMSESTEVFDTCDSTTRICSTL</sequence>
<evidence type="ECO:0000256" key="1">
    <source>
        <dbReference type="ARBA" id="ARBA00022807"/>
    </source>
</evidence>
<protein>
    <recommendedName>
        <fullName evidence="3">Granulins domain-containing protein</fullName>
    </recommendedName>
</protein>
<keyword evidence="1" id="KW-0378">Hydrolase</keyword>
<dbReference type="AlphaFoldDB" id="R7W386"/>
<accession>R7W386</accession>
<feature type="domain" description="Granulins" evidence="3">
    <location>
        <begin position="33"/>
        <end position="90"/>
    </location>
</feature>
<keyword evidence="2" id="KW-1015">Disulfide bond</keyword>
<dbReference type="SMART" id="SM00277">
    <property type="entry name" value="GRAN"/>
    <property type="match status" value="1"/>
</dbReference>
<keyword evidence="1" id="KW-0645">Protease</keyword>
<evidence type="ECO:0000259" key="3">
    <source>
        <dbReference type="SMART" id="SM00277"/>
    </source>
</evidence>
<evidence type="ECO:0000256" key="2">
    <source>
        <dbReference type="ARBA" id="ARBA00023157"/>
    </source>
</evidence>
<dbReference type="InterPro" id="IPR000118">
    <property type="entry name" value="Granulin"/>
</dbReference>
<keyword evidence="1" id="KW-0788">Thiol protease</keyword>
<dbReference type="Pfam" id="PF00396">
    <property type="entry name" value="Granulin"/>
    <property type="match status" value="1"/>
</dbReference>
<reference evidence="4" key="1">
    <citation type="submission" date="2015-06" db="UniProtKB">
        <authorList>
            <consortium name="EnsemblPlants"/>
        </authorList>
    </citation>
    <scope>IDENTIFICATION</scope>
</reference>
<dbReference type="GO" id="GO:0008234">
    <property type="term" value="F:cysteine-type peptidase activity"/>
    <property type="evidence" value="ECO:0007669"/>
    <property type="project" value="UniProtKB-KW"/>
</dbReference>
<proteinExistence type="predicted"/>
<dbReference type="EnsemblPlants" id="EMT13678">
    <property type="protein sequence ID" value="EMT13678"/>
    <property type="gene ID" value="F775_29519"/>
</dbReference>
<dbReference type="Gene3D" id="2.10.25.160">
    <property type="entry name" value="Granulin"/>
    <property type="match status" value="1"/>
</dbReference>
<evidence type="ECO:0000313" key="4">
    <source>
        <dbReference type="EnsemblPlants" id="EMT13678"/>
    </source>
</evidence>
<organism evidence="4">
    <name type="scientific">Aegilops tauschii</name>
    <name type="common">Tausch's goatgrass</name>
    <name type="synonym">Aegilops squarrosa</name>
    <dbReference type="NCBI Taxonomy" id="37682"/>
    <lineage>
        <taxon>Eukaryota</taxon>
        <taxon>Viridiplantae</taxon>
        <taxon>Streptophyta</taxon>
        <taxon>Embryophyta</taxon>
        <taxon>Tracheophyta</taxon>
        <taxon>Spermatophyta</taxon>
        <taxon>Magnoliopsida</taxon>
        <taxon>Liliopsida</taxon>
        <taxon>Poales</taxon>
        <taxon>Poaceae</taxon>
        <taxon>BOP clade</taxon>
        <taxon>Pooideae</taxon>
        <taxon>Triticodae</taxon>
        <taxon>Triticeae</taxon>
        <taxon>Triticinae</taxon>
        <taxon>Aegilops</taxon>
    </lineage>
</organism>
<name>R7W386_AEGTA</name>
<dbReference type="SUPFAM" id="SSF57277">
    <property type="entry name" value="Granulin repeat"/>
    <property type="match status" value="1"/>
</dbReference>
<dbReference type="InterPro" id="IPR037277">
    <property type="entry name" value="Granulin_sf"/>
</dbReference>